<dbReference type="InterPro" id="IPR011545">
    <property type="entry name" value="DEAD/DEAH_box_helicase_dom"/>
</dbReference>
<proteinExistence type="predicted"/>
<dbReference type="GO" id="GO:0003724">
    <property type="term" value="F:RNA helicase activity"/>
    <property type="evidence" value="ECO:0007669"/>
    <property type="project" value="InterPro"/>
</dbReference>
<evidence type="ECO:0000313" key="8">
    <source>
        <dbReference type="Proteomes" id="UP000242432"/>
    </source>
</evidence>
<keyword evidence="3 7" id="KW-0347">Helicase</keyword>
<dbReference type="FunFam" id="1.20.120.1080:FF:000005">
    <property type="entry name" value="ATP-dependent helicase HrpA"/>
    <property type="match status" value="1"/>
</dbReference>
<evidence type="ECO:0000256" key="3">
    <source>
        <dbReference type="ARBA" id="ARBA00022806"/>
    </source>
</evidence>
<dbReference type="InterPro" id="IPR011709">
    <property type="entry name" value="DEAD-box_helicase_OB_fold"/>
</dbReference>
<dbReference type="NCBIfam" id="NF008348">
    <property type="entry name" value="PRK11131.1"/>
    <property type="match status" value="1"/>
</dbReference>
<keyword evidence="8" id="KW-1185">Reference proteome</keyword>
<evidence type="ECO:0000259" key="5">
    <source>
        <dbReference type="PROSITE" id="PS51192"/>
    </source>
</evidence>
<keyword evidence="1" id="KW-0547">Nucleotide-binding</keyword>
<dbReference type="InterPro" id="IPR001650">
    <property type="entry name" value="Helicase_C-like"/>
</dbReference>
<evidence type="ECO:0000256" key="4">
    <source>
        <dbReference type="ARBA" id="ARBA00022840"/>
    </source>
</evidence>
<dbReference type="PANTHER" id="PTHR18934:SF99">
    <property type="entry name" value="ATP-DEPENDENT RNA HELICASE DHX37-RELATED"/>
    <property type="match status" value="1"/>
</dbReference>
<dbReference type="InterPro" id="IPR007502">
    <property type="entry name" value="Helicase-assoc_dom"/>
</dbReference>
<dbReference type="InterPro" id="IPR024590">
    <property type="entry name" value="HrpA_C"/>
</dbReference>
<dbReference type="EMBL" id="FUXX01000014">
    <property type="protein sequence ID" value="SKA61410.1"/>
    <property type="molecule type" value="Genomic_DNA"/>
</dbReference>
<name>A0A1T4V8V5_9GAMM</name>
<organism evidence="7 8">
    <name type="scientific">Succinivibrio dextrinosolvens DSM 3072</name>
    <dbReference type="NCBI Taxonomy" id="1123324"/>
    <lineage>
        <taxon>Bacteria</taxon>
        <taxon>Pseudomonadati</taxon>
        <taxon>Pseudomonadota</taxon>
        <taxon>Gammaproteobacteria</taxon>
        <taxon>Aeromonadales</taxon>
        <taxon>Succinivibrionaceae</taxon>
        <taxon>Succinivibrio</taxon>
    </lineage>
</organism>
<gene>
    <name evidence="7" type="ORF">SAMN02745213_01085</name>
</gene>
<reference evidence="8" key="1">
    <citation type="submission" date="2017-02" db="EMBL/GenBank/DDBJ databases">
        <authorList>
            <person name="Varghese N."/>
            <person name="Submissions S."/>
        </authorList>
    </citation>
    <scope>NUCLEOTIDE SEQUENCE [LARGE SCALE GENOMIC DNA]</scope>
    <source>
        <strain evidence="8">DSM 3072</strain>
    </source>
</reference>
<dbReference type="PROSITE" id="PS51192">
    <property type="entry name" value="HELICASE_ATP_BIND_1"/>
    <property type="match status" value="1"/>
</dbReference>
<dbReference type="Pfam" id="PF00270">
    <property type="entry name" value="DEAD"/>
    <property type="match status" value="1"/>
</dbReference>
<evidence type="ECO:0000313" key="7">
    <source>
        <dbReference type="EMBL" id="SKA61410.1"/>
    </source>
</evidence>
<dbReference type="NCBIfam" id="TIGR01967">
    <property type="entry name" value="DEAH_box_HrpA"/>
    <property type="match status" value="1"/>
</dbReference>
<dbReference type="PANTHER" id="PTHR18934">
    <property type="entry name" value="ATP-DEPENDENT RNA HELICASE"/>
    <property type="match status" value="1"/>
</dbReference>
<dbReference type="Gene3D" id="3.40.50.300">
    <property type="entry name" value="P-loop containing nucleotide triphosphate hydrolases"/>
    <property type="match status" value="2"/>
</dbReference>
<dbReference type="Pfam" id="PF21010">
    <property type="entry name" value="HA2_C"/>
    <property type="match status" value="1"/>
</dbReference>
<dbReference type="SMART" id="SM00490">
    <property type="entry name" value="HELICc"/>
    <property type="match status" value="1"/>
</dbReference>
<dbReference type="GO" id="GO:0005524">
    <property type="term" value="F:ATP binding"/>
    <property type="evidence" value="ECO:0007669"/>
    <property type="project" value="UniProtKB-KW"/>
</dbReference>
<feature type="domain" description="Helicase C-terminal" evidence="6">
    <location>
        <begin position="285"/>
        <end position="453"/>
    </location>
</feature>
<evidence type="ECO:0000256" key="1">
    <source>
        <dbReference type="ARBA" id="ARBA00022741"/>
    </source>
</evidence>
<accession>A0A1T4V8V5</accession>
<dbReference type="SMART" id="SM00487">
    <property type="entry name" value="DEXDc"/>
    <property type="match status" value="1"/>
</dbReference>
<dbReference type="Pfam" id="PF07717">
    <property type="entry name" value="OB_NTP_bind"/>
    <property type="match status" value="1"/>
</dbReference>
<dbReference type="SUPFAM" id="SSF52540">
    <property type="entry name" value="P-loop containing nucleoside triphosphate hydrolases"/>
    <property type="match status" value="1"/>
</dbReference>
<dbReference type="FunFam" id="3.40.50.300:FF:001922">
    <property type="entry name" value="DEAH (Asp-Glu-Ala-His) box polypeptide 29"/>
    <property type="match status" value="1"/>
</dbReference>
<evidence type="ECO:0000256" key="2">
    <source>
        <dbReference type="ARBA" id="ARBA00022801"/>
    </source>
</evidence>
<dbReference type="SMART" id="SM00382">
    <property type="entry name" value="AAA"/>
    <property type="match status" value="1"/>
</dbReference>
<dbReference type="SMART" id="SM00847">
    <property type="entry name" value="HA2"/>
    <property type="match status" value="1"/>
</dbReference>
<dbReference type="STRING" id="83771.SAMN02910357_00810"/>
<dbReference type="InterPro" id="IPR010222">
    <property type="entry name" value="RNA_helicase_HrpA"/>
</dbReference>
<dbReference type="InterPro" id="IPR003593">
    <property type="entry name" value="AAA+_ATPase"/>
</dbReference>
<dbReference type="Gene3D" id="1.20.120.1080">
    <property type="match status" value="1"/>
</dbReference>
<sequence length="1319" mass="151069">MDKKEQEKFISEVKSKFPSLTFRHRHLISRELNKLSSCQGDKEVEQKLYICEKLEEYLEFFKQRESHIPNLTYDENLPVSQKREEIIEAIRSNQVVIIAGETGSGKTTQIPKMCLEAGLGRFGFIGHTQPRRIAARAVSTRIASELGEELGQSVGYKVRFNDVTSDTSYIKLMTDGILLAETAHDRKLLNYDCIIIDEAHERSLNIDFLLGYLKKLLKVRSDLKLIITSATINTRRFSEHFDNAPIIEVSGRTYPVEVVYRPLGQTDETDNDDEVETDEKDLRNGILNAIKFLFKEYGREDILVFLPGEREIMDISKFLSKAHLPNTEILPLYARLATSDQNKIFAPHSTVRVVLATNVAETSLTVPGIKYVIDPGTARISRYSPRTKVQSLPIEKISKASADQRKGRCGRVSEGVCVRLYSKEDFDLRQDFTDPEILRTNLASVILQMVSLRLGNITVFPFIDPPSGKQITDGIRLLEEVGAISESRGLSTDELRLTKIGTDLSKIPCDPRLSRMLVEAHREGSLSEVLVIVSAMAVMDPRERPVDRQEQSRQQHARFDDEKSDFLAYLNLYHYICKCQKEMSNSALRKKLKSEFISYLRVREWFDLLRQLRASCQMLKYTLNEVPAGYDAIHRAILSGLLSQVGHYDDNDKGLYLGARGIKFVIHPSSVFNKKKPKWICAGELNETSRLFARTVAAIDPLWVESIGRHLVKKNYAEPHWSKSKGSVVANLTISLYGLPVVQGRKVLYTSIDPKLCRELFIRDGLVGGDIECNHAFFRHNLEVIDEVEHVEDKLRRRDLLVDSSVLEEFYDKKLPQDILTQRHFDKWWKEKRVSEPDYLNFSIDLVSKDAFNEVEEHDFPEFWHYDSFKLPLSYVFDPTSKDDGVTVHIPLAIVNRINSREFAYQIPGLRLEFLTSLIKSLPKRLRKNLIPAPNYAKALSESLGGPCRDDLYVRAAKELTRMGGEIVTADDFDRTLIEKHLFMIFSVEDEKGRVIKKGRNFDAIAASLQGQVKDALSKYASKTTKVQKPLSEWNFGTIKPTEVTRQNGIEITAYPALTDKGQGVTLELYDSKYKQAKAMWTGQRKLLSLGLKQPTAYLEQHLPNKSKLSMYYQPLGTIKDLINDLMLASIDLIMVENNAPVYDEESFKKLLEKVRGDLNDTALKLCNIVEKILLKAHELKRKLKGQLNLAVAYSYKDMAAQLDSLVYKGFLSSTKVEYLEQIPRYLDAMLYRIEKVHRDVNRDLVHTRKIEEVNTLYKNTLSRYKYTAIPDDLINVKWLIEELRVSYFAQQLGVRVSVSDKRISNELKRILEEYPEHG</sequence>
<dbReference type="Proteomes" id="UP000242432">
    <property type="component" value="Unassembled WGS sequence"/>
</dbReference>
<dbReference type="InterPro" id="IPR027417">
    <property type="entry name" value="P-loop_NTPase"/>
</dbReference>
<protein>
    <submittedName>
        <fullName evidence="7">ATP-dependent helicase HrpA</fullName>
    </submittedName>
</protein>
<dbReference type="Pfam" id="PF00271">
    <property type="entry name" value="Helicase_C"/>
    <property type="match status" value="1"/>
</dbReference>
<dbReference type="CDD" id="cd18791">
    <property type="entry name" value="SF2_C_RHA"/>
    <property type="match status" value="1"/>
</dbReference>
<dbReference type="InterPro" id="IPR014001">
    <property type="entry name" value="Helicase_ATP-bd"/>
</dbReference>
<dbReference type="GO" id="GO:0003723">
    <property type="term" value="F:RNA binding"/>
    <property type="evidence" value="ECO:0007669"/>
    <property type="project" value="TreeGrafter"/>
</dbReference>
<feature type="domain" description="Helicase ATP-binding" evidence="5">
    <location>
        <begin position="87"/>
        <end position="250"/>
    </location>
</feature>
<dbReference type="GO" id="GO:0016787">
    <property type="term" value="F:hydrolase activity"/>
    <property type="evidence" value="ECO:0007669"/>
    <property type="project" value="UniProtKB-KW"/>
</dbReference>
<dbReference type="RefSeq" id="WP_078928589.1">
    <property type="nucleotide sequence ID" value="NZ_FUXX01000014.1"/>
</dbReference>
<dbReference type="Pfam" id="PF11898">
    <property type="entry name" value="DUF3418"/>
    <property type="match status" value="1"/>
</dbReference>
<dbReference type="PROSITE" id="PS51194">
    <property type="entry name" value="HELICASE_CTER"/>
    <property type="match status" value="1"/>
</dbReference>
<keyword evidence="4" id="KW-0067">ATP-binding</keyword>
<keyword evidence="2" id="KW-0378">Hydrolase</keyword>
<evidence type="ECO:0000259" key="6">
    <source>
        <dbReference type="PROSITE" id="PS51194"/>
    </source>
</evidence>